<dbReference type="EMBL" id="CAJRST010033334">
    <property type="protein sequence ID" value="CAG5980547.1"/>
    <property type="molecule type" value="Genomic_DNA"/>
</dbReference>
<proteinExistence type="predicted"/>
<name>A0A8S4BEG2_9TELE</name>
<evidence type="ECO:0000313" key="2">
    <source>
        <dbReference type="Proteomes" id="UP000677803"/>
    </source>
</evidence>
<dbReference type="PANTHER" id="PTHR22028:SF4">
    <property type="entry name" value="PROTEIN SFI1 HOMOLOG"/>
    <property type="match status" value="1"/>
</dbReference>
<dbReference type="OrthoDB" id="195843at2759"/>
<evidence type="ECO:0000313" key="1">
    <source>
        <dbReference type="EMBL" id="CAG5980547.1"/>
    </source>
</evidence>
<sequence>MPSNHTRNSSKKQERRLQTRKIPYRVGYSWNKGGRLKELRIRHLARKFLKIWMNKTFGRILPHEARSHYNNVVLRRTFEGWKDEWWKSRREWSLNMRAECHYRYYLCNRTLHGWRNVISLRKKKRIRMQSAQSIAERHLMRVVWGRWEVFMETRRFQSKVLKSALAQKKIAAMRSAWSLWQTRLKKQRELCMLEDQALIHRALHLQRKAWLLWKEMHTGACCQKEKETKAALHWIITIKKRSFSQWKSYMSCHRAKKKATALAQHSYCLHLLWKCWSKWSNALDNRRKEETHLQAASHLAAVNMQRKALLCWRTCILHKTKHVQLCKEEAEKNQRASQHFHHSLLRAGFQGLSLNVKQNRAHRMNNNIAVQHCQQTIMSKFWTLWKDRLEEVEDRSFQPMTKMAQNSYRISLLRECFYHWREKLTEQRHNQELEQRADVWFAERMLPCCFKTWVEFTLQRRLHEHRRHRAEVFNRQRQYAWVFYTWWGKSEKHKEEMLSERMAVLHEERTRLQRAWARWWQRTQLQVKEAEKQEASHRLYHHRLLHKAVAQWKETSTEIRDRRNREQQACLHGDLRCMRLAVDKWKKDDHFLSCIIRNVLVEWREKAVLRGEVRVAEQRAQSHFEHILQLKVFLVWREATSRAVSKRHQQGEAHNRLQCAVNQMRLLSSFRLWRKQTREARRERMSMEKARRHHNSKLLAKTLTAWSKHHHQNQRNKVVMKRQGMLLLKLKLYQTYFEEWRIKLQHRQREAKQAERALWHWSLTLQAKVLFGWRLWVSEQRRKREQTAKAAQTYRDQLLREGVTRILTYAVHMNDLTTGLTQLDQQQRSQTLQRVVKRCAMRWKQRVLCKPQKEQPGRTQLPKKSVTFCLEEPPLDNISTGELAAPDGAFNKHRISLNANDEKQRRGFDGKAVDLRVEDVPADPASALAGELLSIQQDMRSFQQSRKQLRAWRKLRDVLQSWLQTSGEDEPMEKNAVCEELKELEERIHRLSTELDKRKPMMLLHTERIQLLQSLFSTSGVSSAC</sequence>
<keyword evidence="2" id="KW-1185">Reference proteome</keyword>
<reference evidence="1" key="1">
    <citation type="submission" date="2021-05" db="EMBL/GenBank/DDBJ databases">
        <authorList>
            <person name="Tigano A."/>
        </authorList>
    </citation>
    <scope>NUCLEOTIDE SEQUENCE</scope>
</reference>
<dbReference type="AlphaFoldDB" id="A0A8S4BEG2"/>
<dbReference type="InterPro" id="IPR052270">
    <property type="entry name" value="CACF_protein"/>
</dbReference>
<dbReference type="GO" id="GO:0019902">
    <property type="term" value="F:phosphatase binding"/>
    <property type="evidence" value="ECO:0007669"/>
    <property type="project" value="TreeGrafter"/>
</dbReference>
<dbReference type="PANTHER" id="PTHR22028">
    <property type="entry name" value="SFI1 SPINDLE BODY DOMAIN-CONTAINING PROTEIN-RELATED"/>
    <property type="match status" value="1"/>
</dbReference>
<gene>
    <name evidence="1" type="ORF">MMEN_LOCUS16277</name>
</gene>
<comment type="caution">
    <text evidence="1">The sequence shown here is derived from an EMBL/GenBank/DDBJ whole genome shotgun (WGS) entry which is preliminary data.</text>
</comment>
<protein>
    <submittedName>
        <fullName evidence="1">(Atlantic silverside) hypothetical protein</fullName>
    </submittedName>
</protein>
<accession>A0A8S4BEG2</accession>
<dbReference type="Proteomes" id="UP000677803">
    <property type="component" value="Unassembled WGS sequence"/>
</dbReference>
<organism evidence="1 2">
    <name type="scientific">Menidia menidia</name>
    <name type="common">Atlantic silverside</name>
    <dbReference type="NCBI Taxonomy" id="238744"/>
    <lineage>
        <taxon>Eukaryota</taxon>
        <taxon>Metazoa</taxon>
        <taxon>Chordata</taxon>
        <taxon>Craniata</taxon>
        <taxon>Vertebrata</taxon>
        <taxon>Euteleostomi</taxon>
        <taxon>Actinopterygii</taxon>
        <taxon>Neopterygii</taxon>
        <taxon>Teleostei</taxon>
        <taxon>Neoteleostei</taxon>
        <taxon>Acanthomorphata</taxon>
        <taxon>Ovalentaria</taxon>
        <taxon>Atherinomorphae</taxon>
        <taxon>Atheriniformes</taxon>
        <taxon>Atherinopsidae</taxon>
        <taxon>Menidiinae</taxon>
        <taxon>Menidia</taxon>
    </lineage>
</organism>